<dbReference type="Proteomes" id="UP000547458">
    <property type="component" value="Unassembled WGS sequence"/>
</dbReference>
<evidence type="ECO:0000256" key="4">
    <source>
        <dbReference type="ARBA" id="ARBA00022670"/>
    </source>
</evidence>
<dbReference type="Gene3D" id="3.40.630.10">
    <property type="entry name" value="Zn peptidases"/>
    <property type="match status" value="1"/>
</dbReference>
<gene>
    <name evidence="11" type="ORF">BJ994_003205</name>
</gene>
<dbReference type="Gene3D" id="2.30.250.10">
    <property type="entry name" value="Aminopeptidase i, Domain 2"/>
    <property type="match status" value="1"/>
</dbReference>
<evidence type="ECO:0000256" key="2">
    <source>
        <dbReference type="ARBA" id="ARBA00008290"/>
    </source>
</evidence>
<dbReference type="GO" id="GO:0004177">
    <property type="term" value="F:aminopeptidase activity"/>
    <property type="evidence" value="ECO:0007669"/>
    <property type="project" value="UniProtKB-KW"/>
</dbReference>
<dbReference type="PANTHER" id="PTHR28570:SF3">
    <property type="entry name" value="ASPARTYL AMINOPEPTIDASE"/>
    <property type="match status" value="1"/>
</dbReference>
<dbReference type="SUPFAM" id="SSF101821">
    <property type="entry name" value="Aminopeptidase/glucanase lid domain"/>
    <property type="match status" value="1"/>
</dbReference>
<protein>
    <recommendedName>
        <fullName evidence="10">M18 family aminopeptidase</fullName>
        <ecNumber evidence="10">3.4.11.-</ecNumber>
    </recommendedName>
</protein>
<comment type="caution">
    <text evidence="11">The sequence shown here is derived from an EMBL/GenBank/DDBJ whole genome shotgun (WGS) entry which is preliminary data.</text>
</comment>
<keyword evidence="7 9" id="KW-0862">Zinc</keyword>
<organism evidence="11 12">
    <name type="scientific">Arthrobacter pigmenti</name>
    <dbReference type="NCBI Taxonomy" id="271432"/>
    <lineage>
        <taxon>Bacteria</taxon>
        <taxon>Bacillati</taxon>
        <taxon>Actinomycetota</taxon>
        <taxon>Actinomycetes</taxon>
        <taxon>Micrococcales</taxon>
        <taxon>Micrococcaceae</taxon>
        <taxon>Arthrobacter</taxon>
    </lineage>
</organism>
<dbReference type="InterPro" id="IPR023358">
    <property type="entry name" value="Peptidase_M18_dom2"/>
</dbReference>
<dbReference type="RefSeq" id="WP_167995422.1">
    <property type="nucleotide sequence ID" value="NZ_JAATJL010000001.1"/>
</dbReference>
<proteinExistence type="inferred from homology"/>
<dbReference type="SUPFAM" id="SSF53187">
    <property type="entry name" value="Zn-dependent exopeptidases"/>
    <property type="match status" value="1"/>
</dbReference>
<keyword evidence="4 9" id="KW-0645">Protease</keyword>
<evidence type="ECO:0000313" key="11">
    <source>
        <dbReference type="EMBL" id="NJC24129.1"/>
    </source>
</evidence>
<evidence type="ECO:0000256" key="9">
    <source>
        <dbReference type="RuleBase" id="RU004386"/>
    </source>
</evidence>
<comment type="cofactor">
    <cofactor evidence="1 10">
        <name>Zn(2+)</name>
        <dbReference type="ChEBI" id="CHEBI:29105"/>
    </cofactor>
</comment>
<name>A0A846RSU4_9MICC</name>
<dbReference type="CDD" id="cd05658">
    <property type="entry name" value="M18_DAP"/>
    <property type="match status" value="1"/>
</dbReference>
<reference evidence="11 12" key="1">
    <citation type="submission" date="2020-03" db="EMBL/GenBank/DDBJ databases">
        <title>Sequencing the genomes of 1000 actinobacteria strains.</title>
        <authorList>
            <person name="Klenk H.-P."/>
        </authorList>
    </citation>
    <scope>NUCLEOTIDE SEQUENCE [LARGE SCALE GENOMIC DNA]</scope>
    <source>
        <strain evidence="11 12">DSM 16403</strain>
    </source>
</reference>
<evidence type="ECO:0000256" key="8">
    <source>
        <dbReference type="ARBA" id="ARBA00023049"/>
    </source>
</evidence>
<evidence type="ECO:0000256" key="3">
    <source>
        <dbReference type="ARBA" id="ARBA00022438"/>
    </source>
</evidence>
<keyword evidence="5 9" id="KW-0479">Metal-binding</keyword>
<dbReference type="GO" id="GO:0008270">
    <property type="term" value="F:zinc ion binding"/>
    <property type="evidence" value="ECO:0007669"/>
    <property type="project" value="InterPro"/>
</dbReference>
<evidence type="ECO:0000256" key="5">
    <source>
        <dbReference type="ARBA" id="ARBA00022723"/>
    </source>
</evidence>
<keyword evidence="3 9" id="KW-0031">Aminopeptidase</keyword>
<dbReference type="GO" id="GO:0006508">
    <property type="term" value="P:proteolysis"/>
    <property type="evidence" value="ECO:0007669"/>
    <property type="project" value="UniProtKB-KW"/>
</dbReference>
<dbReference type="PRINTS" id="PR00932">
    <property type="entry name" value="AMINO1PTASE"/>
</dbReference>
<keyword evidence="6 9" id="KW-0378">Hydrolase</keyword>
<keyword evidence="8 9" id="KW-0482">Metalloprotease</keyword>
<dbReference type="PANTHER" id="PTHR28570">
    <property type="entry name" value="ASPARTYL AMINOPEPTIDASE"/>
    <property type="match status" value="1"/>
</dbReference>
<dbReference type="NCBIfam" id="NF002759">
    <property type="entry name" value="PRK02813.1"/>
    <property type="match status" value="1"/>
</dbReference>
<dbReference type="GO" id="GO:0005737">
    <property type="term" value="C:cytoplasm"/>
    <property type="evidence" value="ECO:0007669"/>
    <property type="project" value="UniProtKB-ARBA"/>
</dbReference>
<sequence length="427" mass="45598">MTAAHAHIADLGAYVSASPSSFHAAHEGGRRLQAAGFTRLLEEDAWDGGPGRYFVIRDGALIAWRTPAAATETTGFHILGAHTDSPSFKLKPKPTIGRHGWLQAGVEVYGGPLLNSWLDRELAFAGRLVTHDGAEHLVHTGPLLRFPQLAIHLDRAVNDGLKLDKQQHMNPVWGLGDPARADLLQLLAVDADLEAAEVGGFDVIVADTQEPRVFGADGEFFASGRLDNLSSVHAGLTALIHATKHDDDGAPIAVLAAFDHEEVGSASRSGASGPFLEDILHRISAGLGADTEARRRALASSFCVSADAGHAVHPNYAERHDPANHPVLNGGPLLKINANQRYTTDAPGAAYWARLCRDAGAPYQEFVSNNVMPCGSTIGPLTATRLGIRTVDVGVPLLSMHSARELCGVEDPYQLTRITERFFSTTI</sequence>
<evidence type="ECO:0000256" key="6">
    <source>
        <dbReference type="ARBA" id="ARBA00022801"/>
    </source>
</evidence>
<dbReference type="AlphaFoldDB" id="A0A846RSU4"/>
<dbReference type="EC" id="3.4.11.-" evidence="10"/>
<accession>A0A846RSU4</accession>
<keyword evidence="12" id="KW-1185">Reference proteome</keyword>
<dbReference type="GO" id="GO:0008237">
    <property type="term" value="F:metallopeptidase activity"/>
    <property type="evidence" value="ECO:0007669"/>
    <property type="project" value="UniProtKB-KW"/>
</dbReference>
<evidence type="ECO:0000256" key="7">
    <source>
        <dbReference type="ARBA" id="ARBA00022833"/>
    </source>
</evidence>
<dbReference type="EMBL" id="JAATJL010000001">
    <property type="protein sequence ID" value="NJC24129.1"/>
    <property type="molecule type" value="Genomic_DNA"/>
</dbReference>
<evidence type="ECO:0000256" key="1">
    <source>
        <dbReference type="ARBA" id="ARBA00001947"/>
    </source>
</evidence>
<evidence type="ECO:0000313" key="12">
    <source>
        <dbReference type="Proteomes" id="UP000547458"/>
    </source>
</evidence>
<comment type="similarity">
    <text evidence="2 9">Belongs to the peptidase M18 family.</text>
</comment>
<evidence type="ECO:0000256" key="10">
    <source>
        <dbReference type="RuleBase" id="RU004387"/>
    </source>
</evidence>
<dbReference type="InterPro" id="IPR001948">
    <property type="entry name" value="Peptidase_M18"/>
</dbReference>
<dbReference type="Pfam" id="PF02127">
    <property type="entry name" value="Peptidase_M18"/>
    <property type="match status" value="1"/>
</dbReference>